<evidence type="ECO:0000256" key="14">
    <source>
        <dbReference type="HAMAP-Rule" id="MF_00047"/>
    </source>
</evidence>
<keyword evidence="10 14" id="KW-0573">Peptidoglycan synthesis</keyword>
<dbReference type="PROSITE" id="PS50975">
    <property type="entry name" value="ATP_GRASP"/>
    <property type="match status" value="1"/>
</dbReference>
<dbReference type="GO" id="GO:0005524">
    <property type="term" value="F:ATP binding"/>
    <property type="evidence" value="ECO:0007669"/>
    <property type="project" value="UniProtKB-UniRule"/>
</dbReference>
<feature type="binding site" evidence="16">
    <location>
        <begin position="177"/>
        <end position="179"/>
    </location>
    <ligand>
        <name>ATP</name>
        <dbReference type="ChEBI" id="CHEBI:30616"/>
    </ligand>
</feature>
<feature type="active site" evidence="15">
    <location>
        <position position="17"/>
    </location>
</feature>
<dbReference type="GO" id="GO:0005829">
    <property type="term" value="C:cytosol"/>
    <property type="evidence" value="ECO:0007669"/>
    <property type="project" value="TreeGrafter"/>
</dbReference>
<comment type="catalytic activity">
    <reaction evidence="13 14">
        <text>2 D-alanine + ATP = D-alanyl-D-alanine + ADP + phosphate + H(+)</text>
        <dbReference type="Rhea" id="RHEA:11224"/>
        <dbReference type="ChEBI" id="CHEBI:15378"/>
        <dbReference type="ChEBI" id="CHEBI:30616"/>
        <dbReference type="ChEBI" id="CHEBI:43474"/>
        <dbReference type="ChEBI" id="CHEBI:57416"/>
        <dbReference type="ChEBI" id="CHEBI:57822"/>
        <dbReference type="ChEBI" id="CHEBI:456216"/>
        <dbReference type="EC" id="6.3.2.4"/>
    </reaction>
</comment>
<keyword evidence="12 14" id="KW-0961">Cell wall biogenesis/degradation</keyword>
<dbReference type="Gene3D" id="3.30.1490.20">
    <property type="entry name" value="ATP-grasp fold, A domain"/>
    <property type="match status" value="1"/>
</dbReference>
<evidence type="ECO:0000256" key="4">
    <source>
        <dbReference type="ARBA" id="ARBA00022598"/>
    </source>
</evidence>
<comment type="similarity">
    <text evidence="3 14">Belongs to the D-alanine--D-alanine ligase family.</text>
</comment>
<comment type="cofactor">
    <cofactor evidence="17">
        <name>Mg(2+)</name>
        <dbReference type="ChEBI" id="CHEBI:18420"/>
    </cofactor>
    <cofactor evidence="17">
        <name>Mn(2+)</name>
        <dbReference type="ChEBI" id="CHEBI:29035"/>
    </cofactor>
    <text evidence="17">Binds 2 magnesium or manganese ions per subunit.</text>
</comment>
<comment type="cofactor">
    <cofactor evidence="1">
        <name>Mn(2+)</name>
        <dbReference type="ChEBI" id="CHEBI:29035"/>
    </cofactor>
</comment>
<dbReference type="RefSeq" id="WP_006290192.1">
    <property type="nucleotide sequence ID" value="NZ_BAUP01000088.1"/>
</dbReference>
<keyword evidence="5 17" id="KW-0479">Metal-binding</keyword>
<dbReference type="Pfam" id="PF07478">
    <property type="entry name" value="Dala_Dala_lig_C"/>
    <property type="match status" value="1"/>
</dbReference>
<evidence type="ECO:0000256" key="11">
    <source>
        <dbReference type="ARBA" id="ARBA00023211"/>
    </source>
</evidence>
<dbReference type="STRING" id="1427503.HE1_00703"/>
<evidence type="ECO:0000256" key="1">
    <source>
        <dbReference type="ARBA" id="ARBA00001936"/>
    </source>
</evidence>
<keyword evidence="6 16" id="KW-0547">Nucleotide-binding</keyword>
<dbReference type="InterPro" id="IPR011127">
    <property type="entry name" value="Dala_Dala_lig_N"/>
</dbReference>
<dbReference type="Gene3D" id="3.30.470.20">
    <property type="entry name" value="ATP-grasp fold, B domain"/>
    <property type="match status" value="1"/>
</dbReference>
<dbReference type="InterPro" id="IPR016185">
    <property type="entry name" value="PreATP-grasp_dom_sf"/>
</dbReference>
<dbReference type="UniPathway" id="UPA00219"/>
<name>A0A023DY34_9PROT</name>
<dbReference type="GO" id="GO:0009252">
    <property type="term" value="P:peptidoglycan biosynthetic process"/>
    <property type="evidence" value="ECO:0007669"/>
    <property type="project" value="UniProtKB-UniRule"/>
</dbReference>
<feature type="binding site" evidence="16">
    <location>
        <begin position="185"/>
        <end position="186"/>
    </location>
    <ligand>
        <name>ATP</name>
        <dbReference type="ChEBI" id="CHEBI:30616"/>
    </ligand>
</feature>
<keyword evidence="14" id="KW-0963">Cytoplasm</keyword>
<feature type="binding site" evidence="17">
    <location>
        <position position="309"/>
    </location>
    <ligand>
        <name>Mg(2+)</name>
        <dbReference type="ChEBI" id="CHEBI:18420"/>
        <label>2</label>
    </ligand>
</feature>
<dbReference type="NCBIfam" id="NF002528">
    <property type="entry name" value="PRK01966.1-4"/>
    <property type="match status" value="1"/>
</dbReference>
<dbReference type="GO" id="GO:0046872">
    <property type="term" value="F:metal ion binding"/>
    <property type="evidence" value="ECO:0007669"/>
    <property type="project" value="UniProtKB-KW"/>
</dbReference>
<keyword evidence="8 17" id="KW-0460">Magnesium</keyword>
<feature type="binding site" evidence="16">
    <location>
        <position position="135"/>
    </location>
    <ligand>
        <name>ATP</name>
        <dbReference type="ChEBI" id="CHEBI:30616"/>
    </ligand>
</feature>
<dbReference type="AlphaFoldDB" id="A0A023DY34"/>
<comment type="subcellular location">
    <subcellularLocation>
        <location evidence="14">Cytoplasm</location>
    </subcellularLocation>
</comment>
<dbReference type="SUPFAM" id="SSF56059">
    <property type="entry name" value="Glutathione synthetase ATP-binding domain-like"/>
    <property type="match status" value="1"/>
</dbReference>
<evidence type="ECO:0000256" key="10">
    <source>
        <dbReference type="ARBA" id="ARBA00022984"/>
    </source>
</evidence>
<feature type="binding site" evidence="17">
    <location>
        <position position="307"/>
    </location>
    <ligand>
        <name>Mg(2+)</name>
        <dbReference type="ChEBI" id="CHEBI:18420"/>
        <label>2</label>
    </ligand>
</feature>
<evidence type="ECO:0000256" key="6">
    <source>
        <dbReference type="ARBA" id="ARBA00022741"/>
    </source>
</evidence>
<dbReference type="HAMAP" id="MF_00047">
    <property type="entry name" value="Dala_Dala_lig"/>
    <property type="match status" value="1"/>
</dbReference>
<dbReference type="InterPro" id="IPR000291">
    <property type="entry name" value="D-Ala_lig_Van_CS"/>
</dbReference>
<accession>A0A023DY34</accession>
<dbReference type="InterPro" id="IPR011095">
    <property type="entry name" value="Dala_Dala_lig_C"/>
</dbReference>
<dbReference type="NCBIfam" id="TIGR01205">
    <property type="entry name" value="D_ala_D_alaTIGR"/>
    <property type="match status" value="1"/>
</dbReference>
<dbReference type="InterPro" id="IPR005905">
    <property type="entry name" value="D_ala_D_ala"/>
</dbReference>
<dbReference type="GO" id="GO:0008716">
    <property type="term" value="F:D-alanine-D-alanine ligase activity"/>
    <property type="evidence" value="ECO:0007669"/>
    <property type="project" value="UniProtKB-UniRule"/>
</dbReference>
<dbReference type="EMBL" id="BAUP01000088">
    <property type="protein sequence ID" value="GAJ46371.1"/>
    <property type="molecule type" value="Genomic_DNA"/>
</dbReference>
<dbReference type="OrthoDB" id="9813261at2"/>
<keyword evidence="4 14" id="KW-0436">Ligase</keyword>
<evidence type="ECO:0000256" key="8">
    <source>
        <dbReference type="ARBA" id="ARBA00022842"/>
    </source>
</evidence>
<evidence type="ECO:0000256" key="16">
    <source>
        <dbReference type="PIRSR" id="PIRSR039102-2"/>
    </source>
</evidence>
<comment type="pathway">
    <text evidence="14">Cell wall biogenesis; peptidoglycan biosynthesis.</text>
</comment>
<dbReference type="PANTHER" id="PTHR23132">
    <property type="entry name" value="D-ALANINE--D-ALANINE LIGASE"/>
    <property type="match status" value="1"/>
</dbReference>
<comment type="function">
    <text evidence="2 14">Cell wall formation.</text>
</comment>
<dbReference type="Pfam" id="PF01820">
    <property type="entry name" value="Dala_Dala_lig_N"/>
    <property type="match status" value="1"/>
</dbReference>
<sequence>MKKSKTVLIICGGRSPEHEVTLRSANYVLEHMPLENQVYIWGIDRDNNGYALSTEDVKRNNCVSSSIGAPLAYLRRYQGRVEFCIENGASVEIDIVFPMIHGATGEDGCLQGMSKFLGVPCVGADVMGSALCMQKRITKQVLMANNLPIVPFLFSQNASTVPSYACAVDRLKSENLFIKPAGAGSSIGVSSVCCESEYLEAIQEAFCYDDEILIERKILGKEIECSVLNGTAAKVLGEIEPTHSFYSYEAKYLDPNGACFYTPARISHHQADRVRAMAEQVAHILKCDSMVRVDFFLTQDETLWINEANTLPGLTAISFYPKLLELSGIPGVELIRSLLQGALKNYTRSLTFLTTVPWI</sequence>
<organism evidence="20 21">
    <name type="scientific">Holospora elegans E1</name>
    <dbReference type="NCBI Taxonomy" id="1427503"/>
    <lineage>
        <taxon>Bacteria</taxon>
        <taxon>Pseudomonadati</taxon>
        <taxon>Pseudomonadota</taxon>
        <taxon>Alphaproteobacteria</taxon>
        <taxon>Holosporales</taxon>
        <taxon>Holosporaceae</taxon>
        <taxon>Holospora</taxon>
    </lineage>
</organism>
<keyword evidence="11 17" id="KW-0464">Manganese</keyword>
<evidence type="ECO:0000256" key="13">
    <source>
        <dbReference type="ARBA" id="ARBA00047614"/>
    </source>
</evidence>
<protein>
    <recommendedName>
        <fullName evidence="14">D-alanine--D-alanine ligase</fullName>
        <ecNumber evidence="14">6.3.2.4</ecNumber>
    </recommendedName>
    <alternativeName>
        <fullName evidence="14">D-Ala-D-Ala ligase</fullName>
    </alternativeName>
    <alternativeName>
        <fullName evidence="14">D-alanylalanine synthetase</fullName>
    </alternativeName>
</protein>
<evidence type="ECO:0000256" key="5">
    <source>
        <dbReference type="ARBA" id="ARBA00022723"/>
    </source>
</evidence>
<dbReference type="InterPro" id="IPR011761">
    <property type="entry name" value="ATP-grasp"/>
</dbReference>
<evidence type="ECO:0000256" key="7">
    <source>
        <dbReference type="ARBA" id="ARBA00022840"/>
    </source>
</evidence>
<dbReference type="GO" id="GO:0008360">
    <property type="term" value="P:regulation of cell shape"/>
    <property type="evidence" value="ECO:0007669"/>
    <property type="project" value="UniProtKB-KW"/>
</dbReference>
<evidence type="ECO:0000256" key="9">
    <source>
        <dbReference type="ARBA" id="ARBA00022960"/>
    </source>
</evidence>
<evidence type="ECO:0000259" key="19">
    <source>
        <dbReference type="PROSITE" id="PS50975"/>
    </source>
</evidence>
<dbReference type="Gene3D" id="3.40.50.20">
    <property type="match status" value="1"/>
</dbReference>
<feature type="binding site" evidence="16">
    <location>
        <begin position="306"/>
        <end position="307"/>
    </location>
    <ligand>
        <name>ATP</name>
        <dbReference type="ChEBI" id="CHEBI:30616"/>
    </ligand>
</feature>
<dbReference type="SUPFAM" id="SSF52440">
    <property type="entry name" value="PreATP-grasp domain"/>
    <property type="match status" value="1"/>
</dbReference>
<proteinExistence type="inferred from homology"/>
<keyword evidence="7 18" id="KW-0067">ATP-binding</keyword>
<dbReference type="PANTHER" id="PTHR23132:SF25">
    <property type="entry name" value="D-ALANINE--D-ALANINE LIGASE A"/>
    <property type="match status" value="1"/>
</dbReference>
<evidence type="ECO:0000313" key="21">
    <source>
        <dbReference type="Proteomes" id="UP000024842"/>
    </source>
</evidence>
<evidence type="ECO:0000256" key="18">
    <source>
        <dbReference type="PROSITE-ProRule" id="PRU00409"/>
    </source>
</evidence>
<gene>
    <name evidence="14" type="primary">ddl</name>
    <name evidence="20" type="ORF">HE1_00703</name>
</gene>
<dbReference type="PROSITE" id="PS00844">
    <property type="entry name" value="DALA_DALA_LIGASE_2"/>
    <property type="match status" value="1"/>
</dbReference>
<dbReference type="EC" id="6.3.2.4" evidence="14"/>
<dbReference type="InterPro" id="IPR013815">
    <property type="entry name" value="ATP_grasp_subdomain_1"/>
</dbReference>
<dbReference type="PROSITE" id="PS00843">
    <property type="entry name" value="DALA_DALA_LIGASE_1"/>
    <property type="match status" value="1"/>
</dbReference>
<comment type="caution">
    <text evidence="20">The sequence shown here is derived from an EMBL/GenBank/DDBJ whole genome shotgun (WGS) entry which is preliminary data.</text>
</comment>
<evidence type="ECO:0000256" key="12">
    <source>
        <dbReference type="ARBA" id="ARBA00023316"/>
    </source>
</evidence>
<dbReference type="Proteomes" id="UP000024842">
    <property type="component" value="Unassembled WGS sequence"/>
</dbReference>
<keyword evidence="9 14" id="KW-0133">Cell shape</keyword>
<dbReference type="GO" id="GO:0071555">
    <property type="term" value="P:cell wall organization"/>
    <property type="evidence" value="ECO:0007669"/>
    <property type="project" value="UniProtKB-KW"/>
</dbReference>
<keyword evidence="21" id="KW-1185">Reference proteome</keyword>
<evidence type="ECO:0000256" key="3">
    <source>
        <dbReference type="ARBA" id="ARBA00010871"/>
    </source>
</evidence>
<feature type="domain" description="ATP-grasp" evidence="19">
    <location>
        <begin position="139"/>
        <end position="340"/>
    </location>
</feature>
<feature type="binding site" evidence="16">
    <location>
        <begin position="215"/>
        <end position="222"/>
    </location>
    <ligand>
        <name>ATP</name>
        <dbReference type="ChEBI" id="CHEBI:30616"/>
    </ligand>
</feature>
<evidence type="ECO:0000313" key="20">
    <source>
        <dbReference type="EMBL" id="GAJ46371.1"/>
    </source>
</evidence>
<evidence type="ECO:0000256" key="15">
    <source>
        <dbReference type="PIRSR" id="PIRSR039102-1"/>
    </source>
</evidence>
<reference evidence="20 21" key="1">
    <citation type="journal article" date="2014" name="FEMS Microbiol. Lett.">
        <title>Draft genome sequences of three Holospora species (Holospora obtusa, Holospora undulata, and Holospora elegans), endonuclear symbiotic bacteria of the ciliate Paramecium caudatum.</title>
        <authorList>
            <person name="Dohra H."/>
            <person name="Tanaka K."/>
            <person name="Suzuki T."/>
            <person name="Fujishima M."/>
            <person name="Suzuki H."/>
        </authorList>
    </citation>
    <scope>NUCLEOTIDE SEQUENCE [LARGE SCALE GENOMIC DNA]</scope>
    <source>
        <strain evidence="20 21">E1</strain>
    </source>
</reference>
<feature type="active site" evidence="15">
    <location>
        <position position="185"/>
    </location>
</feature>
<dbReference type="PIRSF" id="PIRSF039102">
    <property type="entry name" value="Ddl/VanB"/>
    <property type="match status" value="1"/>
</dbReference>
<evidence type="ECO:0000256" key="2">
    <source>
        <dbReference type="ARBA" id="ARBA00003921"/>
    </source>
</evidence>
<feature type="binding site" evidence="17">
    <location>
        <position position="294"/>
    </location>
    <ligand>
        <name>Mg(2+)</name>
        <dbReference type="ChEBI" id="CHEBI:18420"/>
        <label>1</label>
    </ligand>
</feature>
<evidence type="ECO:0000256" key="17">
    <source>
        <dbReference type="PIRSR" id="PIRSR039102-3"/>
    </source>
</evidence>
<feature type="binding site" evidence="17">
    <location>
        <position position="307"/>
    </location>
    <ligand>
        <name>Mg(2+)</name>
        <dbReference type="ChEBI" id="CHEBI:18420"/>
        <label>1</label>
    </ligand>
</feature>
<feature type="active site" evidence="15">
    <location>
        <position position="318"/>
    </location>
</feature>